<dbReference type="RefSeq" id="WP_170038197.1">
    <property type="nucleotide sequence ID" value="NZ_JABDTL010000002.1"/>
</dbReference>
<dbReference type="Proteomes" id="UP000582837">
    <property type="component" value="Unassembled WGS sequence"/>
</dbReference>
<organism evidence="1 2">
    <name type="scientific">Longimicrobium terrae</name>
    <dbReference type="NCBI Taxonomy" id="1639882"/>
    <lineage>
        <taxon>Bacteria</taxon>
        <taxon>Pseudomonadati</taxon>
        <taxon>Gemmatimonadota</taxon>
        <taxon>Longimicrobiia</taxon>
        <taxon>Longimicrobiales</taxon>
        <taxon>Longimicrobiaceae</taxon>
        <taxon>Longimicrobium</taxon>
    </lineage>
</organism>
<reference evidence="1 2" key="1">
    <citation type="submission" date="2020-08" db="EMBL/GenBank/DDBJ databases">
        <title>Genomic Encyclopedia of Type Strains, Phase IV (KMG-IV): sequencing the most valuable type-strain genomes for metagenomic binning, comparative biology and taxonomic classification.</title>
        <authorList>
            <person name="Goeker M."/>
        </authorList>
    </citation>
    <scope>NUCLEOTIDE SEQUENCE [LARGE SCALE GENOMIC DNA]</scope>
    <source>
        <strain evidence="1 2">DSM 29007</strain>
    </source>
</reference>
<sequence>MPKLTLEVEALQVESFGTSNTGTVMHGTVRGQEALAGATGTKPSCISCYNPTDPCICDPIKLTALC</sequence>
<protein>
    <submittedName>
        <fullName evidence="1">Uncharacterized protein</fullName>
    </submittedName>
</protein>
<evidence type="ECO:0000313" key="1">
    <source>
        <dbReference type="EMBL" id="MBB6069121.1"/>
    </source>
</evidence>
<proteinExistence type="predicted"/>
<accession>A0A841GK72</accession>
<name>A0A841GK72_9BACT</name>
<evidence type="ECO:0000313" key="2">
    <source>
        <dbReference type="Proteomes" id="UP000582837"/>
    </source>
</evidence>
<comment type="caution">
    <text evidence="1">The sequence shown here is derived from an EMBL/GenBank/DDBJ whole genome shotgun (WGS) entry which is preliminary data.</text>
</comment>
<keyword evidence="2" id="KW-1185">Reference proteome</keyword>
<gene>
    <name evidence="1" type="ORF">HNQ61_000736</name>
</gene>
<dbReference type="EMBL" id="JACHIA010000002">
    <property type="protein sequence ID" value="MBB6069121.1"/>
    <property type="molecule type" value="Genomic_DNA"/>
</dbReference>
<dbReference type="AlphaFoldDB" id="A0A841GK72"/>